<keyword evidence="1" id="KW-0472">Membrane</keyword>
<protein>
    <recommendedName>
        <fullName evidence="4">Antifreeze glycopeptide AFGP polyprotein</fullName>
    </recommendedName>
</protein>
<organism evidence="2 3">
    <name type="scientific">Pseudonocardia sulfidoxydans NBRC 16205</name>
    <dbReference type="NCBI Taxonomy" id="1223511"/>
    <lineage>
        <taxon>Bacteria</taxon>
        <taxon>Bacillati</taxon>
        <taxon>Actinomycetota</taxon>
        <taxon>Actinomycetes</taxon>
        <taxon>Pseudonocardiales</taxon>
        <taxon>Pseudonocardiaceae</taxon>
        <taxon>Pseudonocardia</taxon>
    </lineage>
</organism>
<comment type="caution">
    <text evidence="2">The sequence shown here is derived from an EMBL/GenBank/DDBJ whole genome shotgun (WGS) entry which is preliminary data.</text>
</comment>
<sequence length="357" mass="39767">MTTFDPASDYLRDLDDTAPLDVVDRPGAEHSDPRAVVRELSERVEVAEDVVKLTSRRALIEHMTPDEVDAEREVLRLGRELDREYTKWELTRELRARKRRHRQAGLRRWLDERADLKDRAATVNDRRWHLRAQRVRKRLTSLDARIATHIRAAVRWSNLLIGFVIVGLLYTGFVVQHNFVPSGDKTDPLYWLSLGLEALASVALMALMRHDARASLAGLVRKDSDTRRAWLIKAGLLVASLVAAAGPSMQAGDLMGIVRTGWAPVLVAAVVLIHDRISRGDAQILTKLHAEADRAEVHDLAVIVEWALARELVAPSQENKPGEIAPSTSKIASYFHVSKTNAAAVRAEVNARAAAAV</sequence>
<feature type="transmembrane region" description="Helical" evidence="1">
    <location>
        <begin position="189"/>
        <end position="208"/>
    </location>
</feature>
<feature type="transmembrane region" description="Helical" evidence="1">
    <location>
        <begin position="159"/>
        <end position="177"/>
    </location>
</feature>
<dbReference type="AlphaFoldDB" id="A0A511DSF1"/>
<accession>A0A511DSF1</accession>
<gene>
    <name evidence="2" type="ORF">PSU4_60970</name>
</gene>
<proteinExistence type="predicted"/>
<keyword evidence="1" id="KW-0812">Transmembrane</keyword>
<dbReference type="Proteomes" id="UP000321685">
    <property type="component" value="Unassembled WGS sequence"/>
</dbReference>
<reference evidence="2 3" key="1">
    <citation type="submission" date="2019-07" db="EMBL/GenBank/DDBJ databases">
        <title>Whole genome shotgun sequence of Pseudonocardia sulfidoxydans NBRC 16205.</title>
        <authorList>
            <person name="Hosoyama A."/>
            <person name="Uohara A."/>
            <person name="Ohji S."/>
            <person name="Ichikawa N."/>
        </authorList>
    </citation>
    <scope>NUCLEOTIDE SEQUENCE [LARGE SCALE GENOMIC DNA]</scope>
    <source>
        <strain evidence="2 3">NBRC 16205</strain>
    </source>
</reference>
<evidence type="ECO:0008006" key="4">
    <source>
        <dbReference type="Google" id="ProtNLM"/>
    </source>
</evidence>
<evidence type="ECO:0000256" key="1">
    <source>
        <dbReference type="SAM" id="Phobius"/>
    </source>
</evidence>
<dbReference type="OrthoDB" id="4556509at2"/>
<feature type="transmembrane region" description="Helical" evidence="1">
    <location>
        <begin position="254"/>
        <end position="273"/>
    </location>
</feature>
<name>A0A511DSF1_9PSEU</name>
<keyword evidence="3" id="KW-1185">Reference proteome</keyword>
<evidence type="ECO:0000313" key="2">
    <source>
        <dbReference type="EMBL" id="GEL27143.1"/>
    </source>
</evidence>
<evidence type="ECO:0000313" key="3">
    <source>
        <dbReference type="Proteomes" id="UP000321685"/>
    </source>
</evidence>
<dbReference type="RefSeq" id="WP_147116167.1">
    <property type="nucleotide sequence ID" value="NZ_BJVJ01000159.1"/>
</dbReference>
<keyword evidence="1" id="KW-1133">Transmembrane helix</keyword>
<dbReference type="EMBL" id="BJVJ01000159">
    <property type="protein sequence ID" value="GEL27143.1"/>
    <property type="molecule type" value="Genomic_DNA"/>
</dbReference>
<feature type="transmembrane region" description="Helical" evidence="1">
    <location>
        <begin position="229"/>
        <end position="248"/>
    </location>
</feature>